<reference evidence="1 2" key="1">
    <citation type="journal article" date="2019" name="Nat. Ecol. Evol.">
        <title>Megaphylogeny resolves global patterns of mushroom evolution.</title>
        <authorList>
            <person name="Varga T."/>
            <person name="Krizsan K."/>
            <person name="Foldi C."/>
            <person name="Dima B."/>
            <person name="Sanchez-Garcia M."/>
            <person name="Sanchez-Ramirez S."/>
            <person name="Szollosi G.J."/>
            <person name="Szarkandi J.G."/>
            <person name="Papp V."/>
            <person name="Albert L."/>
            <person name="Andreopoulos W."/>
            <person name="Angelini C."/>
            <person name="Antonin V."/>
            <person name="Barry K.W."/>
            <person name="Bougher N.L."/>
            <person name="Buchanan P."/>
            <person name="Buyck B."/>
            <person name="Bense V."/>
            <person name="Catcheside P."/>
            <person name="Chovatia M."/>
            <person name="Cooper J."/>
            <person name="Damon W."/>
            <person name="Desjardin D."/>
            <person name="Finy P."/>
            <person name="Geml J."/>
            <person name="Haridas S."/>
            <person name="Hughes K."/>
            <person name="Justo A."/>
            <person name="Karasinski D."/>
            <person name="Kautmanova I."/>
            <person name="Kiss B."/>
            <person name="Kocsube S."/>
            <person name="Kotiranta H."/>
            <person name="LaButti K.M."/>
            <person name="Lechner B.E."/>
            <person name="Liimatainen K."/>
            <person name="Lipzen A."/>
            <person name="Lukacs Z."/>
            <person name="Mihaltcheva S."/>
            <person name="Morgado L.N."/>
            <person name="Niskanen T."/>
            <person name="Noordeloos M.E."/>
            <person name="Ohm R.A."/>
            <person name="Ortiz-Santana B."/>
            <person name="Ovrebo C."/>
            <person name="Racz N."/>
            <person name="Riley R."/>
            <person name="Savchenko A."/>
            <person name="Shiryaev A."/>
            <person name="Soop K."/>
            <person name="Spirin V."/>
            <person name="Szebenyi C."/>
            <person name="Tomsovsky M."/>
            <person name="Tulloss R.E."/>
            <person name="Uehling J."/>
            <person name="Grigoriev I.V."/>
            <person name="Vagvolgyi C."/>
            <person name="Papp T."/>
            <person name="Martin F.M."/>
            <person name="Miettinen O."/>
            <person name="Hibbett D.S."/>
            <person name="Nagy L.G."/>
        </authorList>
    </citation>
    <scope>NUCLEOTIDE SEQUENCE [LARGE SCALE GENOMIC DNA]</scope>
    <source>
        <strain evidence="1 2">NL-1719</strain>
    </source>
</reference>
<evidence type="ECO:0000313" key="2">
    <source>
        <dbReference type="Proteomes" id="UP000308600"/>
    </source>
</evidence>
<accession>A0ACD3B551</accession>
<keyword evidence="2" id="KW-1185">Reference proteome</keyword>
<name>A0ACD3B551_9AGAR</name>
<organism evidence="1 2">
    <name type="scientific">Pluteus cervinus</name>
    <dbReference type="NCBI Taxonomy" id="181527"/>
    <lineage>
        <taxon>Eukaryota</taxon>
        <taxon>Fungi</taxon>
        <taxon>Dikarya</taxon>
        <taxon>Basidiomycota</taxon>
        <taxon>Agaricomycotina</taxon>
        <taxon>Agaricomycetes</taxon>
        <taxon>Agaricomycetidae</taxon>
        <taxon>Agaricales</taxon>
        <taxon>Pluteineae</taxon>
        <taxon>Pluteaceae</taxon>
        <taxon>Pluteus</taxon>
    </lineage>
</organism>
<gene>
    <name evidence="1" type="ORF">BDN72DRAFT_893863</name>
</gene>
<evidence type="ECO:0000313" key="1">
    <source>
        <dbReference type="EMBL" id="TFK73448.1"/>
    </source>
</evidence>
<proteinExistence type="predicted"/>
<protein>
    <submittedName>
        <fullName evidence="1">Uncharacterized protein</fullName>
    </submittedName>
</protein>
<dbReference type="EMBL" id="ML208275">
    <property type="protein sequence ID" value="TFK73448.1"/>
    <property type="molecule type" value="Genomic_DNA"/>
</dbReference>
<dbReference type="Proteomes" id="UP000308600">
    <property type="component" value="Unassembled WGS sequence"/>
</dbReference>
<sequence>MLAGSWSLLHQPIASVSRHRLRWYRLAKVLPTRAAGSRSHSWILGHHPHYAPTNQPILSDYLSNAFTSGPAISHTTQFSEGLLLQLVRQGQYDAADELRQAGPSPPTDLRPHQAYAAAAEHVLSKVVTSAGKHSDRDVDAFVFWLLLVPDFRDMRPDGLKGLLDYMRANPSACVPFVTNFATVAASKGFGALASEAASLAVGHVKPSVHAKLLQDIANSIAHLKHAHEEPPRPPNPAVFEEQNDEYDVVLTQSIPPPSSTLAQIEESLPRILPEPSIDNASIFEDASHAEYDLTGAFTEAPLVLTDVLLQMLQDKNYDDAYDMVHELRDLGVEIPHSLLYLEPAAALLRSHLSSSSFSAERISTELNTWLPLLPPAHIIKHLPFSDVTNHHTFTEFFRLLFSMQITHLPLVSQSVITLASKGYADLLMYPCISFITRFASPRVTRQFLSDFEAAIATYWTSHKPHHLDYMVKRSTTNLRSLAVRSLAKAGRLEEALEMLPTSSQDQFHLTTHTYRFLRSMLQRNPARFAATIVKVEELMQNTMLSHPTPFQPQSASTSELDTLELFHHPVHLLRHLKRRITQMGNSSDLQLLLTFMQEYLASGRKRALLILRNRALRAGHKSAGLFNLAEMIYYDRQGLHPLVIRTYADQFFLSGVPEQNVVAVCDRQRKLSQIGVPTPQRFYADTQALPPLGKSWPNPIHSSLVWRSLQAMTKTDHGIERLYRKLLKVAKYGHTYESRALSSTYTPLVPPPSWKSKVSASAFTPFLRRLIRIYGLDRSGTMLQDMLQCGIRPNVYHFTEVLGTYARCGRVEQALLILDKMEAAFASSQQDELDFQIMDTAVDDRNSDVIPSPDLVTYTSVLRGFIISRSLGAAEEVERRIFDQFNVAPGDDDYLDMALADLNTLRTEMNAADEPITSDY</sequence>